<dbReference type="RefSeq" id="WP_133390830.1">
    <property type="nucleotide sequence ID" value="NZ_SMUW01000034.1"/>
</dbReference>
<organism evidence="2 3">
    <name type="scientific">Algoriphagus formosus</name>
    <dbReference type="NCBI Taxonomy" id="2007308"/>
    <lineage>
        <taxon>Bacteria</taxon>
        <taxon>Pseudomonadati</taxon>
        <taxon>Bacteroidota</taxon>
        <taxon>Cytophagia</taxon>
        <taxon>Cytophagales</taxon>
        <taxon>Cyclobacteriaceae</taxon>
        <taxon>Algoriphagus</taxon>
    </lineage>
</organism>
<feature type="signal peptide" evidence="1">
    <location>
        <begin position="1"/>
        <end position="19"/>
    </location>
</feature>
<comment type="caution">
    <text evidence="2">The sequence shown here is derived from an EMBL/GenBank/DDBJ whole genome shotgun (WGS) entry which is preliminary data.</text>
</comment>
<protein>
    <recommendedName>
        <fullName evidence="4">Long-chain fatty acid transporter</fullName>
    </recommendedName>
</protein>
<dbReference type="AlphaFoldDB" id="A0A4R5UXM1"/>
<dbReference type="EMBL" id="SMUW01000034">
    <property type="protein sequence ID" value="TDK44103.1"/>
    <property type="molecule type" value="Genomic_DNA"/>
</dbReference>
<evidence type="ECO:0000313" key="2">
    <source>
        <dbReference type="EMBL" id="TDK44103.1"/>
    </source>
</evidence>
<keyword evidence="1" id="KW-0732">Signal</keyword>
<dbReference type="Proteomes" id="UP000295438">
    <property type="component" value="Unassembled WGS sequence"/>
</dbReference>
<evidence type="ECO:0000313" key="3">
    <source>
        <dbReference type="Proteomes" id="UP000295438"/>
    </source>
</evidence>
<dbReference type="Gene3D" id="2.40.160.60">
    <property type="entry name" value="Outer membrane protein transport protein (OMPP1/FadL/TodX)"/>
    <property type="match status" value="1"/>
</dbReference>
<feature type="chain" id="PRO_5020845269" description="Long-chain fatty acid transporter" evidence="1">
    <location>
        <begin position="20"/>
        <end position="392"/>
    </location>
</feature>
<sequence>MKKLLFLFLTLSLSLPVISQTVYYYPPGYFGLFNNQSTSARAQGMGFTTLTKPGIENSFYNPAAIGSSKAPIQAYANYANGHSYRPKSRYYFAGAAFKIKEKFSVGLTYFSYQNPDPVWTTIIGGNTFDTDFFSQRAISILAAYQIMEGLQVGLSANMMQENAINGEKTNADFMPSLGLQYERGINLFKSEKLSNQRVFGALSLYNFLFNGETNQEYEGWISVNYLPIILRLGGGYAFQLPLTSGLTAGKGYFEGAAQAVDLRLDLQFQDYLPGGPENSTDDELNTAFGVGAEAWFFGRLALRIGYFTEKGPSGTQSDGDLWVTGNRKGFSWGYGTLIPTYQLTDGKMPFDIEVNLVTGKQITSLNEKIYTHPGIFADDTFQFAFGLNLLWR</sequence>
<keyword evidence="3" id="KW-1185">Reference proteome</keyword>
<evidence type="ECO:0008006" key="4">
    <source>
        <dbReference type="Google" id="ProtNLM"/>
    </source>
</evidence>
<proteinExistence type="predicted"/>
<dbReference type="SUPFAM" id="SSF56935">
    <property type="entry name" value="Porins"/>
    <property type="match status" value="1"/>
</dbReference>
<evidence type="ECO:0000256" key="1">
    <source>
        <dbReference type="SAM" id="SignalP"/>
    </source>
</evidence>
<name>A0A4R5UXM1_9BACT</name>
<gene>
    <name evidence="2" type="ORF">E1898_10505</name>
</gene>
<accession>A0A4R5UXM1</accession>
<reference evidence="2 3" key="1">
    <citation type="submission" date="2019-03" db="EMBL/GenBank/DDBJ databases">
        <title>Algoriphagus aquimaris sp. nov., isolated form marine sediment in Pohang, Korea.</title>
        <authorList>
            <person name="Kim J."/>
            <person name="Yoon S.-H."/>
            <person name="Lee S.-S."/>
        </authorList>
    </citation>
    <scope>NUCLEOTIDE SEQUENCE [LARGE SCALE GENOMIC DNA]</scope>
    <source>
        <strain evidence="2 3">F21</strain>
    </source>
</reference>